<accession>A0AC59ZGS7</accession>
<evidence type="ECO:0000313" key="2">
    <source>
        <dbReference type="Proteomes" id="UP001162501"/>
    </source>
</evidence>
<organism evidence="1 2">
    <name type="scientific">Rangifer tarandus platyrhynchus</name>
    <name type="common">Svalbard reindeer</name>
    <dbReference type="NCBI Taxonomy" id="3082113"/>
    <lineage>
        <taxon>Eukaryota</taxon>
        <taxon>Metazoa</taxon>
        <taxon>Chordata</taxon>
        <taxon>Craniata</taxon>
        <taxon>Vertebrata</taxon>
        <taxon>Euteleostomi</taxon>
        <taxon>Mammalia</taxon>
        <taxon>Eutheria</taxon>
        <taxon>Laurasiatheria</taxon>
        <taxon>Artiodactyla</taxon>
        <taxon>Ruminantia</taxon>
        <taxon>Pecora</taxon>
        <taxon>Cervidae</taxon>
        <taxon>Odocoileinae</taxon>
        <taxon>Rangifer</taxon>
    </lineage>
</organism>
<sequence length="161" mass="17450">MLAFHTPSTMPPQAHCTCCACHLEYFCASSSPFGSQLSIPSSRKSFLTLPLPLQAGNSRSSLGLFALFFYNFLQTEIFRLPQRLTLTTSTNLLTFLSLCHFTGGMGLLCACVCAKSLQSSLTLCDPVDCSPPGSSVHGTLHARIRERVAMPSSRGSSRPRD</sequence>
<reference evidence="1" key="1">
    <citation type="submission" date="2023-05" db="EMBL/GenBank/DDBJ databases">
        <authorList>
            <consortium name="ELIXIR-Norway"/>
        </authorList>
    </citation>
    <scope>NUCLEOTIDE SEQUENCE</scope>
</reference>
<dbReference type="EMBL" id="OX596087">
    <property type="protein sequence ID" value="CAN0423004.1"/>
    <property type="molecule type" value="Genomic_DNA"/>
</dbReference>
<protein>
    <submittedName>
        <fullName evidence="1">Uncharacterized protein</fullName>
    </submittedName>
</protein>
<proteinExistence type="predicted"/>
<dbReference type="Proteomes" id="UP001162501">
    <property type="component" value="Chromosome 3"/>
</dbReference>
<evidence type="ECO:0000313" key="1">
    <source>
        <dbReference type="EMBL" id="CAN0423004.1"/>
    </source>
</evidence>
<name>A0AC59ZGS7_RANTA</name>
<reference evidence="1" key="2">
    <citation type="submission" date="2025-03" db="EMBL/GenBank/DDBJ databases">
        <authorList>
            <consortium name="ELIXIR-Norway"/>
            <consortium name="Elixir Norway"/>
        </authorList>
    </citation>
    <scope>NUCLEOTIDE SEQUENCE</scope>
</reference>
<gene>
    <name evidence="1" type="ORF">MRATA1EN22A_LOCUS18343</name>
</gene>